<evidence type="ECO:0000256" key="2">
    <source>
        <dbReference type="ARBA" id="ARBA00023239"/>
    </source>
</evidence>
<evidence type="ECO:0000256" key="3">
    <source>
        <dbReference type="ARBA" id="ARBA00038493"/>
    </source>
</evidence>
<sequence length="245" mass="26297">MSASIDVHTKKKVLMIAANPGTSSTTGWPVGFWWAELTHPYWTFSEAGYEIEIVSPKGGDLVADGFSDPEDASGYSAHDLISLGFKKSATHAALLKGTKSIAEVDPTAYDVVFLAGGQSPMVTMIDDTALHAFVARAYEAGKIVSIVCHGTCILLKTRLSNGDLLVKGKTWTGFANSEEAFADAWVGQKIQPFWIEEEAKKLEGTNFVVNSMFKAFALRDGNLITGQQQFSGGAAAELVVQTLGR</sequence>
<dbReference type="RefSeq" id="WP_168776277.1">
    <property type="nucleotide sequence ID" value="NZ_JAABNR010000024.1"/>
</dbReference>
<comment type="similarity">
    <text evidence="3">Belongs to the peptidase C56 family. HSP31-like subfamily.</text>
</comment>
<keyword evidence="5" id="KW-0315">Glutamine amidotransferase</keyword>
<dbReference type="SUPFAM" id="SSF52317">
    <property type="entry name" value="Class I glutamine amidotransferase-like"/>
    <property type="match status" value="1"/>
</dbReference>
<feature type="domain" description="DJ-1/PfpI" evidence="4">
    <location>
        <begin position="35"/>
        <end position="227"/>
    </location>
</feature>
<keyword evidence="6" id="KW-1185">Reference proteome</keyword>
<dbReference type="CDD" id="cd03141">
    <property type="entry name" value="GATase1_Hsp31_like"/>
    <property type="match status" value="1"/>
</dbReference>
<dbReference type="InterPro" id="IPR002818">
    <property type="entry name" value="DJ-1/PfpI"/>
</dbReference>
<dbReference type="InterPro" id="IPR029062">
    <property type="entry name" value="Class_I_gatase-like"/>
</dbReference>
<keyword evidence="2" id="KW-0456">Lyase</keyword>
<organism evidence="5 6">
    <name type="scientific">Stagnihabitans tardus</name>
    <dbReference type="NCBI Taxonomy" id="2699202"/>
    <lineage>
        <taxon>Bacteria</taxon>
        <taxon>Pseudomonadati</taxon>
        <taxon>Pseudomonadota</taxon>
        <taxon>Alphaproteobacteria</taxon>
        <taxon>Rhodobacterales</taxon>
        <taxon>Paracoccaceae</taxon>
        <taxon>Stagnihabitans</taxon>
    </lineage>
</organism>
<accession>A0AAE4YGS6</accession>
<gene>
    <name evidence="5" type="ORF">GV832_17950</name>
</gene>
<dbReference type="AlphaFoldDB" id="A0AAE4YGS6"/>
<evidence type="ECO:0000313" key="5">
    <source>
        <dbReference type="EMBL" id="NBZ89475.1"/>
    </source>
</evidence>
<dbReference type="Pfam" id="PF01965">
    <property type="entry name" value="DJ-1_PfpI"/>
    <property type="match status" value="1"/>
</dbReference>
<evidence type="ECO:0000259" key="4">
    <source>
        <dbReference type="Pfam" id="PF01965"/>
    </source>
</evidence>
<dbReference type="Proteomes" id="UP001193501">
    <property type="component" value="Unassembled WGS sequence"/>
</dbReference>
<comment type="caution">
    <text evidence="5">The sequence shown here is derived from an EMBL/GenBank/DDBJ whole genome shotgun (WGS) entry which is preliminary data.</text>
</comment>
<dbReference type="PANTHER" id="PTHR48094">
    <property type="entry name" value="PROTEIN/NUCLEIC ACID DEGLYCASE DJ-1-RELATED"/>
    <property type="match status" value="1"/>
</dbReference>
<keyword evidence="1" id="KW-0346">Stress response</keyword>
<protein>
    <submittedName>
        <fullName evidence="5">Type 1 glutamine amidotransferase domain-containing protein</fullName>
    </submittedName>
</protein>
<dbReference type="PANTHER" id="PTHR48094:SF11">
    <property type="entry name" value="GLUTATHIONE-INDEPENDENT GLYOXALASE HSP31-RELATED"/>
    <property type="match status" value="1"/>
</dbReference>
<reference evidence="5" key="1">
    <citation type="submission" date="2020-01" db="EMBL/GenBank/DDBJ databases">
        <authorList>
            <person name="Chen W.-M."/>
        </authorList>
    </citation>
    <scope>NUCLEOTIDE SEQUENCE</scope>
    <source>
        <strain evidence="5">CYK-10</strain>
    </source>
</reference>
<evidence type="ECO:0000256" key="1">
    <source>
        <dbReference type="ARBA" id="ARBA00023016"/>
    </source>
</evidence>
<dbReference type="InterPro" id="IPR050325">
    <property type="entry name" value="Prot/Nucl_acid_deglycase"/>
</dbReference>
<dbReference type="GO" id="GO:0005737">
    <property type="term" value="C:cytoplasm"/>
    <property type="evidence" value="ECO:0007669"/>
    <property type="project" value="TreeGrafter"/>
</dbReference>
<proteinExistence type="inferred from homology"/>
<dbReference type="GO" id="GO:0019172">
    <property type="term" value="F:glyoxalase III activity"/>
    <property type="evidence" value="ECO:0007669"/>
    <property type="project" value="TreeGrafter"/>
</dbReference>
<name>A0AAE4YGS6_9RHOB</name>
<dbReference type="EMBL" id="JAABNR010000024">
    <property type="protein sequence ID" value="NBZ89475.1"/>
    <property type="molecule type" value="Genomic_DNA"/>
</dbReference>
<evidence type="ECO:0000313" key="6">
    <source>
        <dbReference type="Proteomes" id="UP001193501"/>
    </source>
</evidence>
<dbReference type="GO" id="GO:0019243">
    <property type="term" value="P:methylglyoxal catabolic process to D-lactate via S-lactoyl-glutathione"/>
    <property type="evidence" value="ECO:0007669"/>
    <property type="project" value="TreeGrafter"/>
</dbReference>
<dbReference type="Gene3D" id="3.40.50.880">
    <property type="match status" value="1"/>
</dbReference>